<feature type="transmembrane region" description="Helical" evidence="1">
    <location>
        <begin position="20"/>
        <end position="41"/>
    </location>
</feature>
<sequence>MAIKKIENKKSALIKIKIALSLLFNIIWIIIGILILLFIFANFKQGAFKGLFSGAPQQQAPSAAQAPTETDLPGVGKVNIECVQNSLSQEAIQKLLTDGGTTNFTAEEKDKLAPCMVAKEEATPSESPSN</sequence>
<evidence type="ECO:0000256" key="1">
    <source>
        <dbReference type="SAM" id="Phobius"/>
    </source>
</evidence>
<organism evidence="2 3">
    <name type="scientific">Candidatus Curtissbacteria bacterium GW2011_GWA1_41_11</name>
    <dbReference type="NCBI Taxonomy" id="1618409"/>
    <lineage>
        <taxon>Bacteria</taxon>
        <taxon>Candidatus Curtissiibacteriota</taxon>
    </lineage>
</organism>
<dbReference type="AlphaFoldDB" id="A0A0G0UJN0"/>
<evidence type="ECO:0000313" key="2">
    <source>
        <dbReference type="EMBL" id="KKR87701.1"/>
    </source>
</evidence>
<evidence type="ECO:0000313" key="3">
    <source>
        <dbReference type="Proteomes" id="UP000034854"/>
    </source>
</evidence>
<accession>A0A0G0UJN0</accession>
<dbReference type="EMBL" id="LCAG01000003">
    <property type="protein sequence ID" value="KKR87701.1"/>
    <property type="molecule type" value="Genomic_DNA"/>
</dbReference>
<reference evidence="2 3" key="1">
    <citation type="journal article" date="2015" name="Nature">
        <title>rRNA introns, odd ribosomes, and small enigmatic genomes across a large radiation of phyla.</title>
        <authorList>
            <person name="Brown C.T."/>
            <person name="Hug L.A."/>
            <person name="Thomas B.C."/>
            <person name="Sharon I."/>
            <person name="Castelle C.J."/>
            <person name="Singh A."/>
            <person name="Wilkins M.J."/>
            <person name="Williams K.H."/>
            <person name="Banfield J.F."/>
        </authorList>
    </citation>
    <scope>NUCLEOTIDE SEQUENCE [LARGE SCALE GENOMIC DNA]</scope>
</reference>
<proteinExistence type="predicted"/>
<dbReference type="PATRIC" id="fig|1618409.3.peg.337"/>
<comment type="caution">
    <text evidence="2">The sequence shown here is derived from an EMBL/GenBank/DDBJ whole genome shotgun (WGS) entry which is preliminary data.</text>
</comment>
<keyword evidence="1" id="KW-0812">Transmembrane</keyword>
<keyword evidence="1" id="KW-1133">Transmembrane helix</keyword>
<name>A0A0G0UJN0_9BACT</name>
<protein>
    <submittedName>
        <fullName evidence="2">Uncharacterized protein</fullName>
    </submittedName>
</protein>
<gene>
    <name evidence="2" type="ORF">UU34_C0003G0043</name>
</gene>
<keyword evidence="1" id="KW-0472">Membrane</keyword>
<dbReference type="Proteomes" id="UP000034854">
    <property type="component" value="Unassembled WGS sequence"/>
</dbReference>